<dbReference type="Proteomes" id="UP000515908">
    <property type="component" value="Chromosome 02"/>
</dbReference>
<dbReference type="InterPro" id="IPR032675">
    <property type="entry name" value="LRR_dom_sf"/>
</dbReference>
<dbReference type="Gene3D" id="3.80.10.10">
    <property type="entry name" value="Ribonuclease Inhibitor"/>
    <property type="match status" value="2"/>
</dbReference>
<proteinExistence type="predicted"/>
<name>A0A7G2C4B6_9TRYP</name>
<comment type="subcellular location">
    <subcellularLocation>
        <location evidence="1">Cell membrane</location>
    </subcellularLocation>
    <subcellularLocation>
        <location evidence="9">Endomembrane system</location>
        <topology evidence="9">Single-pass membrane protein</topology>
    </subcellularLocation>
</comment>
<evidence type="ECO:0000313" key="12">
    <source>
        <dbReference type="EMBL" id="CAD2213573.1"/>
    </source>
</evidence>
<reference evidence="12 13" key="1">
    <citation type="submission" date="2020-08" db="EMBL/GenBank/DDBJ databases">
        <authorList>
            <person name="Newling K."/>
            <person name="Davey J."/>
            <person name="Forrester S."/>
        </authorList>
    </citation>
    <scope>NUCLEOTIDE SEQUENCE [LARGE SCALE GENOMIC DNA]</scope>
    <source>
        <strain evidence="13">Crithidia deanei Carvalho (ATCC PRA-265)</strain>
    </source>
</reference>
<keyword evidence="8" id="KW-0325">Glycoprotein</keyword>
<evidence type="ECO:0000256" key="10">
    <source>
        <dbReference type="SAM" id="MobiDB-lite"/>
    </source>
</evidence>
<dbReference type="SUPFAM" id="SSF52058">
    <property type="entry name" value="L domain-like"/>
    <property type="match status" value="1"/>
</dbReference>
<organism evidence="12 13">
    <name type="scientific">Angomonas deanei</name>
    <dbReference type="NCBI Taxonomy" id="59799"/>
    <lineage>
        <taxon>Eukaryota</taxon>
        <taxon>Discoba</taxon>
        <taxon>Euglenozoa</taxon>
        <taxon>Kinetoplastea</taxon>
        <taxon>Metakinetoplastina</taxon>
        <taxon>Trypanosomatida</taxon>
        <taxon>Trypanosomatidae</taxon>
        <taxon>Strigomonadinae</taxon>
        <taxon>Angomonas</taxon>
    </lineage>
</organism>
<evidence type="ECO:0000256" key="4">
    <source>
        <dbReference type="ARBA" id="ARBA00022729"/>
    </source>
</evidence>
<keyword evidence="2" id="KW-1003">Cell membrane</keyword>
<dbReference type="Pfam" id="PF00560">
    <property type="entry name" value="LRR_1"/>
    <property type="match status" value="2"/>
</dbReference>
<sequence length="794" mass="86751">MSEPFVSEYTTEFVNSIYVSTGVLAGSAGALCGGMYQTLKLVTCSVVDNSETYRLNVNVTSTDKGTGRLVGDVPTKGTDDSLYIRYIKLDDPNEHISDTLEKLLGAKYDNLEELRLYAKGVSGTLPASQGANIFGQLTVLIVHGSLTGGIPDRYQKVKTLDLFGNSISTFDADGFTQLDIVNLSNNAVGSLVSFWGTEQKPKTYTTVDLSHNLLKSVDGAIYANSLTFLNISYNQVSQGMSKDWISRVTTLRTLDMSNNQFSGTIAGDYFPTNMEVLNISNNMFGKTVPVFNKYMTEFRAKNNRFTTLGDSIAALASAVVIDLSDNRDLAGSAVLGDSAIPYARELHLDNTALTVHVSKQFWANTKLENFTAANVGSVVFHDVDEGAALPSELPASLEYLDLTNAGLTGTLPEALGTFSNNLKSLKLGGNKFTGCIADAYRNHDALRRAAEQLIKDQGLQYCSPGGAAAEKGDNSWKAWKGPLVGGLVGGVLLIIVVVVLIWRYCFGCGCWCNCCGFKRYVFSRDWRTRHWNIRKKMIKCCACMLCCKMDQAATPLPPFRGSFRGIPLRHSKSDGHFLDFLKERPGKPRGFVGTSPSAAETQRSFSSISDAVQQSITSTDRPDEVAVPMENPTVEGGYVLPEALQREPPTQPEQTEAVSIYEDYDEYCRAMSTVEEPTTNTEQRRLSGSPNAENKKRNPSSLSTDAISEYEARGGCLYDPRLDHYVRLWLAVVVQPVPPDPDLSDIEYDSTISSADANNLEETPAQNPPPESVDEWHESASCGRNPNSNNSMAS</sequence>
<feature type="compositionally biased region" description="Polar residues" evidence="10">
    <location>
        <begin position="675"/>
        <end position="692"/>
    </location>
</feature>
<evidence type="ECO:0000256" key="2">
    <source>
        <dbReference type="ARBA" id="ARBA00022475"/>
    </source>
</evidence>
<dbReference type="GO" id="GO:0012505">
    <property type="term" value="C:endomembrane system"/>
    <property type="evidence" value="ECO:0007669"/>
    <property type="project" value="UniProtKB-SubCell"/>
</dbReference>
<dbReference type="InterPro" id="IPR001611">
    <property type="entry name" value="Leu-rich_rpt"/>
</dbReference>
<gene>
    <name evidence="12" type="ORF">ADEAN_000101600</name>
</gene>
<evidence type="ECO:0000256" key="5">
    <source>
        <dbReference type="ARBA" id="ARBA00022989"/>
    </source>
</evidence>
<evidence type="ECO:0000256" key="3">
    <source>
        <dbReference type="ARBA" id="ARBA00022692"/>
    </source>
</evidence>
<accession>A0A7G2C4B6</accession>
<evidence type="ECO:0000256" key="7">
    <source>
        <dbReference type="ARBA" id="ARBA00023170"/>
    </source>
</evidence>
<feature type="region of interest" description="Disordered" evidence="10">
    <location>
        <begin position="673"/>
        <end position="703"/>
    </location>
</feature>
<dbReference type="VEuPathDB" id="TriTrypDB:ADEAN_000101600"/>
<keyword evidence="13" id="KW-1185">Reference proteome</keyword>
<evidence type="ECO:0000256" key="6">
    <source>
        <dbReference type="ARBA" id="ARBA00023136"/>
    </source>
</evidence>
<dbReference type="GO" id="GO:0005886">
    <property type="term" value="C:plasma membrane"/>
    <property type="evidence" value="ECO:0007669"/>
    <property type="project" value="UniProtKB-SubCell"/>
</dbReference>
<keyword evidence="4" id="KW-0732">Signal</keyword>
<evidence type="ECO:0000313" key="13">
    <source>
        <dbReference type="Proteomes" id="UP000515908"/>
    </source>
</evidence>
<feature type="compositionally biased region" description="Polar residues" evidence="10">
    <location>
        <begin position="750"/>
        <end position="765"/>
    </location>
</feature>
<feature type="region of interest" description="Disordered" evidence="10">
    <location>
        <begin position="742"/>
        <end position="794"/>
    </location>
</feature>
<keyword evidence="5 11" id="KW-1133">Transmembrane helix</keyword>
<protein>
    <submittedName>
        <fullName evidence="12">Leucine Rich repeat, putative</fullName>
    </submittedName>
</protein>
<keyword evidence="6 11" id="KW-0472">Membrane</keyword>
<keyword evidence="3 11" id="KW-0812">Transmembrane</keyword>
<evidence type="ECO:0000256" key="8">
    <source>
        <dbReference type="ARBA" id="ARBA00023180"/>
    </source>
</evidence>
<evidence type="ECO:0000256" key="11">
    <source>
        <dbReference type="SAM" id="Phobius"/>
    </source>
</evidence>
<dbReference type="PANTHER" id="PTHR48052:SF8">
    <property type="entry name" value="LRR RECEPTOR-LIKE SERINE_THREONINE-PROTEIN KINASE FLS2"/>
    <property type="match status" value="1"/>
</dbReference>
<dbReference type="PANTHER" id="PTHR48052">
    <property type="entry name" value="UNNAMED PRODUCT"/>
    <property type="match status" value="1"/>
</dbReference>
<evidence type="ECO:0000256" key="1">
    <source>
        <dbReference type="ARBA" id="ARBA00004236"/>
    </source>
</evidence>
<keyword evidence="7" id="KW-0675">Receptor</keyword>
<dbReference type="EMBL" id="LR877146">
    <property type="protein sequence ID" value="CAD2213573.1"/>
    <property type="molecule type" value="Genomic_DNA"/>
</dbReference>
<evidence type="ECO:0000256" key="9">
    <source>
        <dbReference type="ARBA" id="ARBA00037847"/>
    </source>
</evidence>
<dbReference type="AlphaFoldDB" id="A0A7G2C4B6"/>
<feature type="compositionally biased region" description="Polar residues" evidence="10">
    <location>
        <begin position="782"/>
        <end position="794"/>
    </location>
</feature>
<feature type="transmembrane region" description="Helical" evidence="11">
    <location>
        <begin position="483"/>
        <end position="504"/>
    </location>
</feature>